<dbReference type="SMART" id="SM00062">
    <property type="entry name" value="PBPb"/>
    <property type="match status" value="1"/>
</dbReference>
<dbReference type="InterPro" id="IPR001320">
    <property type="entry name" value="Iontro_rcpt_C"/>
</dbReference>
<feature type="chain" id="PRO_5032324256" evidence="2">
    <location>
        <begin position="21"/>
        <end position="269"/>
    </location>
</feature>
<name>A0A841C6I7_9LACT</name>
<gene>
    <name evidence="5" type="ORF">HNQ37_001322</name>
</gene>
<dbReference type="PANTHER" id="PTHR35936:SF17">
    <property type="entry name" value="ARGININE-BINDING EXTRACELLULAR PROTEIN ARTP"/>
    <property type="match status" value="1"/>
</dbReference>
<dbReference type="SMART" id="SM00079">
    <property type="entry name" value="PBPe"/>
    <property type="match status" value="1"/>
</dbReference>
<dbReference type="Pfam" id="PF00497">
    <property type="entry name" value="SBP_bac_3"/>
    <property type="match status" value="1"/>
</dbReference>
<keyword evidence="6" id="KW-1185">Reference proteome</keyword>
<feature type="domain" description="Solute-binding protein family 3/N-terminal" evidence="3">
    <location>
        <begin position="38"/>
        <end position="265"/>
    </location>
</feature>
<evidence type="ECO:0000313" key="5">
    <source>
        <dbReference type="EMBL" id="MBB5888423.1"/>
    </source>
</evidence>
<evidence type="ECO:0000313" key="6">
    <source>
        <dbReference type="Proteomes" id="UP000562464"/>
    </source>
</evidence>
<feature type="domain" description="Ionotropic glutamate receptor C-terminal" evidence="4">
    <location>
        <begin position="38"/>
        <end position="264"/>
    </location>
</feature>
<sequence>MNFKKFVAITAVIGAGLSLAACSSTSSDSLQSIKDNKKIVVAVSPDYPPFEYKSVVNGKDTVVGADIDLANQIAKKLGVKVEISTMSFDNTLAAVSSGKADVAISAISANPTRKKSFDFSTTYYTPYNEIVVKKSDLSKYTSLSSFKGLSLAGQTGSTQETAIKDQIKDSNLVSLADAGDEIAEVQQGKIAGTVLEDMIAKAYVQNNSDLAIANVKIPVTADEAGMAVAMKKGSSNLQTQINATIKELKSSGQMNQIIQKNYLSSQTTK</sequence>
<feature type="signal peptide" evidence="2">
    <location>
        <begin position="1"/>
        <end position="20"/>
    </location>
</feature>
<evidence type="ECO:0000259" key="4">
    <source>
        <dbReference type="SMART" id="SM00079"/>
    </source>
</evidence>
<organism evidence="5 6">
    <name type="scientific">Lactovum miscens</name>
    <dbReference type="NCBI Taxonomy" id="190387"/>
    <lineage>
        <taxon>Bacteria</taxon>
        <taxon>Bacillati</taxon>
        <taxon>Bacillota</taxon>
        <taxon>Bacilli</taxon>
        <taxon>Lactobacillales</taxon>
        <taxon>Streptococcaceae</taxon>
        <taxon>Lactovum</taxon>
    </lineage>
</organism>
<accession>A0A841C6I7</accession>
<dbReference type="Proteomes" id="UP000562464">
    <property type="component" value="Unassembled WGS sequence"/>
</dbReference>
<dbReference type="RefSeq" id="WP_183540452.1">
    <property type="nucleotide sequence ID" value="NZ_DASWOY010000021.1"/>
</dbReference>
<proteinExistence type="predicted"/>
<keyword evidence="1 2" id="KW-0732">Signal</keyword>
<dbReference type="AlphaFoldDB" id="A0A841C6I7"/>
<dbReference type="Gene3D" id="3.40.190.10">
    <property type="entry name" value="Periplasmic binding protein-like II"/>
    <property type="match status" value="2"/>
</dbReference>
<dbReference type="GO" id="GO:0015276">
    <property type="term" value="F:ligand-gated monoatomic ion channel activity"/>
    <property type="evidence" value="ECO:0007669"/>
    <property type="project" value="InterPro"/>
</dbReference>
<dbReference type="EMBL" id="JACHHV010000024">
    <property type="protein sequence ID" value="MBB5888423.1"/>
    <property type="molecule type" value="Genomic_DNA"/>
</dbReference>
<dbReference type="PANTHER" id="PTHR35936">
    <property type="entry name" value="MEMBRANE-BOUND LYTIC MUREIN TRANSGLYCOSYLASE F"/>
    <property type="match status" value="1"/>
</dbReference>
<comment type="caution">
    <text evidence="5">The sequence shown here is derived from an EMBL/GenBank/DDBJ whole genome shotgun (WGS) entry which is preliminary data.</text>
</comment>
<reference evidence="5 6" key="1">
    <citation type="submission" date="2020-08" db="EMBL/GenBank/DDBJ databases">
        <title>Genomic Encyclopedia of Type Strains, Phase IV (KMG-IV): sequencing the most valuable type-strain genomes for metagenomic binning, comparative biology and taxonomic classification.</title>
        <authorList>
            <person name="Goeker M."/>
        </authorList>
    </citation>
    <scope>NUCLEOTIDE SEQUENCE [LARGE SCALE GENOMIC DNA]</scope>
    <source>
        <strain evidence="5 6">DSM 14925</strain>
    </source>
</reference>
<dbReference type="GO" id="GO:0016020">
    <property type="term" value="C:membrane"/>
    <property type="evidence" value="ECO:0007669"/>
    <property type="project" value="InterPro"/>
</dbReference>
<evidence type="ECO:0000259" key="3">
    <source>
        <dbReference type="SMART" id="SM00062"/>
    </source>
</evidence>
<dbReference type="SUPFAM" id="SSF53850">
    <property type="entry name" value="Periplasmic binding protein-like II"/>
    <property type="match status" value="1"/>
</dbReference>
<evidence type="ECO:0000256" key="2">
    <source>
        <dbReference type="SAM" id="SignalP"/>
    </source>
</evidence>
<protein>
    <submittedName>
        <fullName evidence="5">Polar amino acid transport system substrate-binding protein</fullName>
    </submittedName>
</protein>
<evidence type="ECO:0000256" key="1">
    <source>
        <dbReference type="ARBA" id="ARBA00022729"/>
    </source>
</evidence>
<dbReference type="PROSITE" id="PS51257">
    <property type="entry name" value="PROKAR_LIPOPROTEIN"/>
    <property type="match status" value="1"/>
</dbReference>
<dbReference type="InterPro" id="IPR001638">
    <property type="entry name" value="Solute-binding_3/MltF_N"/>
</dbReference>